<evidence type="ECO:0000313" key="1">
    <source>
        <dbReference type="EMBL" id="SKB92534.1"/>
    </source>
</evidence>
<dbReference type="OrthoDB" id="1121426at2"/>
<dbReference type="AlphaFoldDB" id="A0A1T5F8S4"/>
<keyword evidence="2" id="KW-1185">Reference proteome</keyword>
<dbReference type="Proteomes" id="UP000191055">
    <property type="component" value="Unassembled WGS sequence"/>
</dbReference>
<reference evidence="1 2" key="1">
    <citation type="submission" date="2017-02" db="EMBL/GenBank/DDBJ databases">
        <authorList>
            <person name="Peterson S.W."/>
        </authorList>
    </citation>
    <scope>NUCLEOTIDE SEQUENCE [LARGE SCALE GENOMIC DNA]</scope>
    <source>
        <strain evidence="1 2">DSM 24412</strain>
    </source>
</reference>
<evidence type="ECO:0000313" key="2">
    <source>
        <dbReference type="Proteomes" id="UP000191055"/>
    </source>
</evidence>
<sequence>MKEKFLIHIILTLILGTFAIQESYSQSCRGYERRCESAPRYFQSSSLSRAVTLRKARKIIINQTFFGNREYFVSVCGHNRLGKIHFRLIADDEDQTVLYDNAADDFKESQLFVILNTMAVKVEISAPHYFDDRGSECAGVRIFYNQQKD</sequence>
<accession>A0A1T5F8S4</accession>
<name>A0A1T5F8S4_9BACT</name>
<protein>
    <submittedName>
        <fullName evidence="1">Uncharacterized protein</fullName>
    </submittedName>
</protein>
<dbReference type="EMBL" id="FUYV01000007">
    <property type="protein sequence ID" value="SKB92534.1"/>
    <property type="molecule type" value="Genomic_DNA"/>
</dbReference>
<organism evidence="1 2">
    <name type="scientific">Alkalitalea saponilacus</name>
    <dbReference type="NCBI Taxonomy" id="889453"/>
    <lineage>
        <taxon>Bacteria</taxon>
        <taxon>Pseudomonadati</taxon>
        <taxon>Bacteroidota</taxon>
        <taxon>Bacteroidia</taxon>
        <taxon>Marinilabiliales</taxon>
        <taxon>Marinilabiliaceae</taxon>
        <taxon>Alkalitalea</taxon>
    </lineage>
</organism>
<dbReference type="STRING" id="889453.SAMN03080601_01530"/>
<gene>
    <name evidence="1" type="ORF">SAMN03080601_01530</name>
</gene>
<dbReference type="RefSeq" id="WP_079557297.1">
    <property type="nucleotide sequence ID" value="NZ_CP021904.1"/>
</dbReference>
<proteinExistence type="predicted"/>
<dbReference type="KEGG" id="asx:CDL62_13760"/>